<feature type="domain" description="DUF7344" evidence="3">
    <location>
        <begin position="40"/>
        <end position="119"/>
    </location>
</feature>
<reference evidence="4 5" key="1">
    <citation type="journal article" date="2019" name="Int. J. Syst. Evol. Microbiol.">
        <title>The Global Catalogue of Microorganisms (GCM) 10K type strain sequencing project: providing services to taxonomists for standard genome sequencing and annotation.</title>
        <authorList>
            <consortium name="The Broad Institute Genomics Platform"/>
            <consortium name="The Broad Institute Genome Sequencing Center for Infectious Disease"/>
            <person name="Wu L."/>
            <person name="Ma J."/>
        </authorList>
    </citation>
    <scope>NUCLEOTIDE SEQUENCE [LARGE SCALE GENOMIC DNA]</scope>
    <source>
        <strain evidence="4 5">CGMCC 1.12125</strain>
    </source>
</reference>
<feature type="transmembrane region" description="Helical" evidence="2">
    <location>
        <begin position="188"/>
        <end position="206"/>
    </location>
</feature>
<dbReference type="EMBL" id="JBHUDJ010000002">
    <property type="protein sequence ID" value="MFD1586616.1"/>
    <property type="molecule type" value="Genomic_DNA"/>
</dbReference>
<keyword evidence="2" id="KW-0472">Membrane</keyword>
<keyword evidence="2" id="KW-0812">Transmembrane</keyword>
<dbReference type="RefSeq" id="WP_247379341.1">
    <property type="nucleotide sequence ID" value="NZ_JALLGV010000007.1"/>
</dbReference>
<dbReference type="Pfam" id="PF24035">
    <property type="entry name" value="DUF7344"/>
    <property type="match status" value="1"/>
</dbReference>
<evidence type="ECO:0000256" key="2">
    <source>
        <dbReference type="SAM" id="Phobius"/>
    </source>
</evidence>
<name>A0ABD6C8G3_9EURY</name>
<protein>
    <recommendedName>
        <fullName evidence="3">DUF7344 domain-containing protein</fullName>
    </recommendedName>
</protein>
<evidence type="ECO:0000313" key="5">
    <source>
        <dbReference type="Proteomes" id="UP001597119"/>
    </source>
</evidence>
<keyword evidence="5" id="KW-1185">Reference proteome</keyword>
<feature type="region of interest" description="Disordered" evidence="1">
    <location>
        <begin position="1"/>
        <end position="32"/>
    </location>
</feature>
<accession>A0ABD6C8G3</accession>
<dbReference type="InterPro" id="IPR055768">
    <property type="entry name" value="DUF7344"/>
</dbReference>
<comment type="caution">
    <text evidence="4">The sequence shown here is derived from an EMBL/GenBank/DDBJ whole genome shotgun (WGS) entry which is preliminary data.</text>
</comment>
<evidence type="ECO:0000313" key="4">
    <source>
        <dbReference type="EMBL" id="MFD1586616.1"/>
    </source>
</evidence>
<proteinExistence type="predicted"/>
<dbReference type="Proteomes" id="UP001597119">
    <property type="component" value="Unassembled WGS sequence"/>
</dbReference>
<evidence type="ECO:0000259" key="3">
    <source>
        <dbReference type="Pfam" id="PF24035"/>
    </source>
</evidence>
<feature type="compositionally biased region" description="Gly residues" evidence="1">
    <location>
        <begin position="10"/>
        <end position="25"/>
    </location>
</feature>
<keyword evidence="2" id="KW-1133">Transmembrane helix</keyword>
<evidence type="ECO:0000256" key="1">
    <source>
        <dbReference type="SAM" id="MobiDB-lite"/>
    </source>
</evidence>
<organism evidence="4 5">
    <name type="scientific">Halorientalis brevis</name>
    <dbReference type="NCBI Taxonomy" id="1126241"/>
    <lineage>
        <taxon>Archaea</taxon>
        <taxon>Methanobacteriati</taxon>
        <taxon>Methanobacteriota</taxon>
        <taxon>Stenosarchaea group</taxon>
        <taxon>Halobacteria</taxon>
        <taxon>Halobacteriales</taxon>
        <taxon>Haloarculaceae</taxon>
        <taxon>Halorientalis</taxon>
    </lineage>
</organism>
<feature type="transmembrane region" description="Helical" evidence="2">
    <location>
        <begin position="161"/>
        <end position="182"/>
    </location>
</feature>
<sequence>MIKGETSVGSCGGQGEFSAGVGGDDGSPARSVTLEPDDVFEILRNQRRRDVLRFFFEEGRTAVELGTLAEHLAAAEFETTITELTSQERKRMYVSLYQCHLPKMDEAGIIEFDSDRKTLELGANAHHLEPYLYLDETPSRVQDEAADADDESVDEVELHRYLFASLSGLLVTAATALGAVSTVVVVELLLPVVSVLVGAVGLFQFTQTRE</sequence>
<dbReference type="AlphaFoldDB" id="A0ABD6C8G3"/>
<gene>
    <name evidence="4" type="ORF">ACFR9U_06450</name>
</gene>